<dbReference type="OrthoDB" id="6437429at2759"/>
<dbReference type="InterPro" id="IPR036397">
    <property type="entry name" value="RNaseH_sf"/>
</dbReference>
<keyword evidence="2" id="KW-1185">Reference proteome</keyword>
<feature type="non-terminal residue" evidence="1">
    <location>
        <position position="1"/>
    </location>
</feature>
<dbReference type="EMBL" id="BGPR01180947">
    <property type="protein sequence ID" value="GBM62429.1"/>
    <property type="molecule type" value="Genomic_DNA"/>
</dbReference>
<comment type="caution">
    <text evidence="1">The sequence shown here is derived from an EMBL/GenBank/DDBJ whole genome shotgun (WGS) entry which is preliminary data.</text>
</comment>
<dbReference type="AlphaFoldDB" id="A0A4Y2HAF4"/>
<reference evidence="1 2" key="1">
    <citation type="journal article" date="2019" name="Sci. Rep.">
        <title>Orb-weaving spider Araneus ventricosus genome elucidates the spidroin gene catalogue.</title>
        <authorList>
            <person name="Kono N."/>
            <person name="Nakamura H."/>
            <person name="Ohtoshi R."/>
            <person name="Moran D.A.P."/>
            <person name="Shinohara A."/>
            <person name="Yoshida Y."/>
            <person name="Fujiwara M."/>
            <person name="Mori M."/>
            <person name="Tomita M."/>
            <person name="Arakawa K."/>
        </authorList>
    </citation>
    <scope>NUCLEOTIDE SEQUENCE [LARGE SCALE GENOMIC DNA]</scope>
</reference>
<accession>A0A4Y2HAF4</accession>
<evidence type="ECO:0000313" key="1">
    <source>
        <dbReference type="EMBL" id="GBM62429.1"/>
    </source>
</evidence>
<name>A0A4Y2HAF4_ARAVE</name>
<dbReference type="Gene3D" id="3.30.420.10">
    <property type="entry name" value="Ribonuclease H-like superfamily/Ribonuclease H"/>
    <property type="match status" value="1"/>
</dbReference>
<evidence type="ECO:0000313" key="2">
    <source>
        <dbReference type="Proteomes" id="UP000499080"/>
    </source>
</evidence>
<dbReference type="Proteomes" id="UP000499080">
    <property type="component" value="Unassembled WGS sequence"/>
</dbReference>
<sequence>DLPLSDHRNVFSQHNGALPHKVSVVQHYIRDTFQQQVIGYGGCVECPPRSPDLNPLAFFSVGMHQTASVCNPSTNAAGTSKPYYACLCQRVTYYVVQCAARSAVSCPDVYCC</sequence>
<dbReference type="GO" id="GO:0003676">
    <property type="term" value="F:nucleic acid binding"/>
    <property type="evidence" value="ECO:0007669"/>
    <property type="project" value="InterPro"/>
</dbReference>
<gene>
    <name evidence="1" type="ORF">AVEN_66710_1</name>
</gene>
<proteinExistence type="predicted"/>
<organism evidence="1 2">
    <name type="scientific">Araneus ventricosus</name>
    <name type="common">Orbweaver spider</name>
    <name type="synonym">Epeira ventricosa</name>
    <dbReference type="NCBI Taxonomy" id="182803"/>
    <lineage>
        <taxon>Eukaryota</taxon>
        <taxon>Metazoa</taxon>
        <taxon>Ecdysozoa</taxon>
        <taxon>Arthropoda</taxon>
        <taxon>Chelicerata</taxon>
        <taxon>Arachnida</taxon>
        <taxon>Araneae</taxon>
        <taxon>Araneomorphae</taxon>
        <taxon>Entelegynae</taxon>
        <taxon>Araneoidea</taxon>
        <taxon>Araneidae</taxon>
        <taxon>Araneus</taxon>
    </lineage>
</organism>
<protein>
    <submittedName>
        <fullName evidence="1">Uncharacterized protein</fullName>
    </submittedName>
</protein>